<organism evidence="1 2">
    <name type="scientific">Pseudomonas syringae group genomosp. 3</name>
    <dbReference type="NCBI Taxonomy" id="251701"/>
    <lineage>
        <taxon>Bacteria</taxon>
        <taxon>Pseudomonadati</taxon>
        <taxon>Pseudomonadota</taxon>
        <taxon>Gammaproteobacteria</taxon>
        <taxon>Pseudomonadales</taxon>
        <taxon>Pseudomonadaceae</taxon>
        <taxon>Pseudomonas</taxon>
    </lineage>
</organism>
<gene>
    <name evidence="1" type="ORF">CFBP6411_02035</name>
</gene>
<dbReference type="Proteomes" id="UP000238093">
    <property type="component" value="Chromosome I"/>
</dbReference>
<dbReference type="AlphaFoldDB" id="A0A2K4WC00"/>
<accession>A0A2K4WC00</accession>
<protein>
    <submittedName>
        <fullName evidence="1">Uncharacterized protein</fullName>
    </submittedName>
</protein>
<dbReference type="EMBL" id="LT963408">
    <property type="protein sequence ID" value="SOS33395.1"/>
    <property type="molecule type" value="Genomic_DNA"/>
</dbReference>
<name>A0A2K4WC00_9PSED</name>
<sequence>MGNFQRNIFNHQNFGCPEIMDAFAEMDVRFAFPSRTVYVASLPPVKTSRHTALEAADANA</sequence>
<reference evidence="2" key="1">
    <citation type="submission" date="2017-11" db="EMBL/GenBank/DDBJ databases">
        <authorList>
            <person name="Blom J."/>
        </authorList>
    </citation>
    <scope>NUCLEOTIDE SEQUENCE [LARGE SCALE GENOMIC DNA]</scope>
</reference>
<evidence type="ECO:0000313" key="2">
    <source>
        <dbReference type="Proteomes" id="UP000238093"/>
    </source>
</evidence>
<evidence type="ECO:0000313" key="1">
    <source>
        <dbReference type="EMBL" id="SOS33395.1"/>
    </source>
</evidence>
<proteinExistence type="predicted"/>